<dbReference type="PANTHER" id="PTHR43071">
    <property type="entry name" value="2-AMINO-4-HYDROXY-6-HYDROXYMETHYLDIHYDROPTERIDINE PYROPHOSPHOKINASE"/>
    <property type="match status" value="1"/>
</dbReference>
<dbReference type="EC" id="2.7.6.3" evidence="3"/>
<evidence type="ECO:0000256" key="6">
    <source>
        <dbReference type="ARBA" id="ARBA00022741"/>
    </source>
</evidence>
<keyword evidence="5 15" id="KW-0808">Transferase</keyword>
<keyword evidence="17" id="KW-1185">Reference proteome</keyword>
<dbReference type="Pfam" id="PF01288">
    <property type="entry name" value="HPPK"/>
    <property type="match status" value="1"/>
</dbReference>
<evidence type="ECO:0000256" key="3">
    <source>
        <dbReference type="ARBA" id="ARBA00013253"/>
    </source>
</evidence>
<evidence type="ECO:0000256" key="11">
    <source>
        <dbReference type="ARBA" id="ARBA00029766"/>
    </source>
</evidence>
<evidence type="ECO:0000259" key="13">
    <source>
        <dbReference type="PROSITE" id="PS00794"/>
    </source>
</evidence>
<dbReference type="UniPathway" id="UPA00077">
    <property type="reaction ID" value="UER00155"/>
</dbReference>
<organism evidence="14 16">
    <name type="scientific">Paracoccus sediminis</name>
    <dbReference type="NCBI Taxonomy" id="1214787"/>
    <lineage>
        <taxon>Bacteria</taxon>
        <taxon>Pseudomonadati</taxon>
        <taxon>Pseudomonadota</taxon>
        <taxon>Alphaproteobacteria</taxon>
        <taxon>Rhodobacterales</taxon>
        <taxon>Paracoccaceae</taxon>
        <taxon>Paracoccus</taxon>
    </lineage>
</organism>
<keyword evidence="6" id="KW-0547">Nucleotide-binding</keyword>
<dbReference type="EMBL" id="SIRL01000009">
    <property type="protein sequence ID" value="TBN48941.1"/>
    <property type="molecule type" value="Genomic_DNA"/>
</dbReference>
<dbReference type="GO" id="GO:0046656">
    <property type="term" value="P:folic acid biosynthetic process"/>
    <property type="evidence" value="ECO:0007669"/>
    <property type="project" value="UniProtKB-KW"/>
</dbReference>
<name>A0A238X9G1_9RHOB</name>
<sequence length="219" mass="23967">MARHRRDKPGRKNVIEQKGRMENLSFGIVALGANLPSGAGDAVRALRDALAILHSRFNISIASVSRIWRTPAFPPGSGPDYANAAATIRTGLAAADLLEGLHGIEARFGRDRSTGRWAARVLDLDLIALDDLILPDPRTLRRWIDLPLDRQRIQVPDRLILPHPRLQDRGFVLAPLAEIAPDWRHPLTGMPVSRMLADLGPDGLSGMAPLPPDAARPRP</sequence>
<dbReference type="PANTHER" id="PTHR43071:SF1">
    <property type="entry name" value="2-AMINO-4-HYDROXY-6-HYDROXYMETHYLDIHYDROPTERIDINE PYROPHOSPHOKINASE"/>
    <property type="match status" value="1"/>
</dbReference>
<keyword evidence="7 14" id="KW-0418">Kinase</keyword>
<accession>A0A238X9G1</accession>
<comment type="pathway">
    <text evidence="1">Cofactor biosynthesis; tetrahydrofolate biosynthesis; 2-amino-4-hydroxy-6-hydroxymethyl-7,8-dihydropteridine diphosphate from 7,8-dihydroneopterin triphosphate: step 4/4.</text>
</comment>
<evidence type="ECO:0000256" key="10">
    <source>
        <dbReference type="ARBA" id="ARBA00029409"/>
    </source>
</evidence>
<evidence type="ECO:0000313" key="15">
    <source>
        <dbReference type="EMBL" id="TBN48941.1"/>
    </source>
</evidence>
<reference evidence="16" key="2">
    <citation type="submission" date="2017-06" db="EMBL/GenBank/DDBJ databases">
        <authorList>
            <person name="Varghese N."/>
            <person name="Submissions S."/>
        </authorList>
    </citation>
    <scope>NUCLEOTIDE SEQUENCE [LARGE SCALE GENOMIC DNA]</scope>
    <source>
        <strain evidence="16">DSM 26170</strain>
    </source>
</reference>
<keyword evidence="9" id="KW-0289">Folate biosynthesis</keyword>
<dbReference type="SUPFAM" id="SSF55083">
    <property type="entry name" value="6-hydroxymethyl-7,8-dihydropterin pyrophosphokinase, HPPK"/>
    <property type="match status" value="1"/>
</dbReference>
<evidence type="ECO:0000256" key="1">
    <source>
        <dbReference type="ARBA" id="ARBA00005051"/>
    </source>
</evidence>
<dbReference type="Proteomes" id="UP000292859">
    <property type="component" value="Unassembled WGS sequence"/>
</dbReference>
<evidence type="ECO:0000256" key="7">
    <source>
        <dbReference type="ARBA" id="ARBA00022777"/>
    </source>
</evidence>
<dbReference type="GO" id="GO:0016301">
    <property type="term" value="F:kinase activity"/>
    <property type="evidence" value="ECO:0007669"/>
    <property type="project" value="UniProtKB-KW"/>
</dbReference>
<proteinExistence type="inferred from homology"/>
<dbReference type="GO" id="GO:0046654">
    <property type="term" value="P:tetrahydrofolate biosynthetic process"/>
    <property type="evidence" value="ECO:0007669"/>
    <property type="project" value="UniProtKB-UniPathway"/>
</dbReference>
<evidence type="ECO:0000256" key="8">
    <source>
        <dbReference type="ARBA" id="ARBA00022840"/>
    </source>
</evidence>
<dbReference type="Gene3D" id="3.30.70.560">
    <property type="entry name" value="7,8-Dihydro-6-hydroxymethylpterin-pyrophosphokinase HPPK"/>
    <property type="match status" value="1"/>
</dbReference>
<dbReference type="Proteomes" id="UP000198409">
    <property type="component" value="Unassembled WGS sequence"/>
</dbReference>
<evidence type="ECO:0000256" key="5">
    <source>
        <dbReference type="ARBA" id="ARBA00022679"/>
    </source>
</evidence>
<dbReference type="PROSITE" id="PS00794">
    <property type="entry name" value="HPPK"/>
    <property type="match status" value="1"/>
</dbReference>
<evidence type="ECO:0000256" key="4">
    <source>
        <dbReference type="ARBA" id="ARBA00016218"/>
    </source>
</evidence>
<reference evidence="15 17" key="3">
    <citation type="submission" date="2019-02" db="EMBL/GenBank/DDBJ databases">
        <authorList>
            <person name="Zhang G."/>
        </authorList>
    </citation>
    <scope>NUCLEOTIDE SEQUENCE [LARGE SCALE GENOMIC DNA]</scope>
    <source>
        <strain evidence="15 17">CMB17</strain>
    </source>
</reference>
<dbReference type="NCBIfam" id="TIGR01498">
    <property type="entry name" value="folK"/>
    <property type="match status" value="1"/>
</dbReference>
<evidence type="ECO:0000313" key="16">
    <source>
        <dbReference type="Proteomes" id="UP000198409"/>
    </source>
</evidence>
<evidence type="ECO:0000313" key="14">
    <source>
        <dbReference type="EMBL" id="SNR55201.1"/>
    </source>
</evidence>
<reference evidence="14" key="1">
    <citation type="submission" date="2017-06" db="EMBL/GenBank/DDBJ databases">
        <authorList>
            <person name="Kim H.J."/>
            <person name="Triplett B.A."/>
        </authorList>
    </citation>
    <scope>NUCLEOTIDE SEQUENCE [LARGE SCALE GENOMIC DNA]</scope>
    <source>
        <strain evidence="14">DSM 26170</strain>
    </source>
</reference>
<dbReference type="GO" id="GO:0005524">
    <property type="term" value="F:ATP binding"/>
    <property type="evidence" value="ECO:0007669"/>
    <property type="project" value="UniProtKB-KW"/>
</dbReference>
<comment type="similarity">
    <text evidence="2">Belongs to the HPPK family.</text>
</comment>
<dbReference type="AlphaFoldDB" id="A0A238X9G1"/>
<dbReference type="EMBL" id="FZNM01000008">
    <property type="protein sequence ID" value="SNR55201.1"/>
    <property type="molecule type" value="Genomic_DNA"/>
</dbReference>
<dbReference type="CDD" id="cd00483">
    <property type="entry name" value="HPPK"/>
    <property type="match status" value="1"/>
</dbReference>
<evidence type="ECO:0000313" key="17">
    <source>
        <dbReference type="Proteomes" id="UP000292859"/>
    </source>
</evidence>
<comment type="function">
    <text evidence="10">Catalyzes the transfer of pyrophosphate from adenosine triphosphate (ATP) to 6-hydroxymethyl-7,8-dihydropterin, an enzymatic step in folate biosynthesis pathway.</text>
</comment>
<dbReference type="InterPro" id="IPR000550">
    <property type="entry name" value="Hppk"/>
</dbReference>
<feature type="domain" description="7,8-dihydro-6-hydroxymethylpterin-pyrophosphokinase" evidence="13">
    <location>
        <begin position="116"/>
        <end position="127"/>
    </location>
</feature>
<keyword evidence="8" id="KW-0067">ATP-binding</keyword>
<dbReference type="GO" id="GO:0003848">
    <property type="term" value="F:2-amino-4-hydroxy-6-hydroxymethyldihydropteridine diphosphokinase activity"/>
    <property type="evidence" value="ECO:0007669"/>
    <property type="project" value="UniProtKB-EC"/>
</dbReference>
<gene>
    <name evidence="15" type="primary">folK</name>
    <name evidence="15" type="ORF">EYF88_12580</name>
    <name evidence="14" type="ORF">SAMN06265378_108127</name>
</gene>
<dbReference type="OrthoDB" id="9808041at2"/>
<dbReference type="InterPro" id="IPR035907">
    <property type="entry name" value="Hppk_sf"/>
</dbReference>
<evidence type="ECO:0000256" key="12">
    <source>
        <dbReference type="ARBA" id="ARBA00033413"/>
    </source>
</evidence>
<evidence type="ECO:0000256" key="2">
    <source>
        <dbReference type="ARBA" id="ARBA00005810"/>
    </source>
</evidence>
<protein>
    <recommendedName>
        <fullName evidence="4">2-amino-4-hydroxy-6-hydroxymethyldihydropteridine pyrophosphokinase</fullName>
        <ecNumber evidence="3">2.7.6.3</ecNumber>
    </recommendedName>
    <alternativeName>
        <fullName evidence="11">6-hydroxymethyl-7,8-dihydropterin pyrophosphokinase</fullName>
    </alternativeName>
    <alternativeName>
        <fullName evidence="12">7,8-dihydro-6-hydroxymethylpterin-pyrophosphokinase</fullName>
    </alternativeName>
</protein>
<evidence type="ECO:0000256" key="9">
    <source>
        <dbReference type="ARBA" id="ARBA00022909"/>
    </source>
</evidence>